<sequence>MTTPHIRQRRHRLPATIALALTLVLAACTSDGDSPKGKDEPMQTKAVAEIRHLIQTRANAVADAAGSPLDNWSTNTVPCEGRRGETADDGRWYLGASANLRVAPADQITTLAQIRETLRQQGYEITEDRTFADGTRGALAARDPQTAITVTLTTTKGLDHLAVGLLSDCYLPAAGEDPANA</sequence>
<feature type="signal peptide" evidence="1">
    <location>
        <begin position="1"/>
        <end position="26"/>
    </location>
</feature>
<keyword evidence="1" id="KW-0732">Signal</keyword>
<name>A0A917TXA5_9ACTN</name>
<accession>A0A917TXA5</accession>
<dbReference type="RefSeq" id="WP_229705907.1">
    <property type="nucleotide sequence ID" value="NZ_BMNB01000012.1"/>
</dbReference>
<reference evidence="2" key="1">
    <citation type="journal article" date="2014" name="Int. J. Syst. Evol. Microbiol.">
        <title>Complete genome sequence of Corynebacterium casei LMG S-19264T (=DSM 44701T), isolated from a smear-ripened cheese.</title>
        <authorList>
            <consortium name="US DOE Joint Genome Institute (JGI-PGF)"/>
            <person name="Walter F."/>
            <person name="Albersmeier A."/>
            <person name="Kalinowski J."/>
            <person name="Ruckert C."/>
        </authorList>
    </citation>
    <scope>NUCLEOTIDE SEQUENCE</scope>
    <source>
        <strain evidence="2">CGMCC 4.7312</strain>
    </source>
</reference>
<gene>
    <name evidence="2" type="ORF">GCM10011608_29130</name>
</gene>
<evidence type="ECO:0008006" key="4">
    <source>
        <dbReference type="Google" id="ProtNLM"/>
    </source>
</evidence>
<keyword evidence="3" id="KW-1185">Reference proteome</keyword>
<protein>
    <recommendedName>
        <fullName evidence="4">LppA-like lipoprotein</fullName>
    </recommendedName>
</protein>
<reference evidence="2" key="2">
    <citation type="submission" date="2020-09" db="EMBL/GenBank/DDBJ databases">
        <authorList>
            <person name="Sun Q."/>
            <person name="Zhou Y."/>
        </authorList>
    </citation>
    <scope>NUCLEOTIDE SEQUENCE</scope>
    <source>
        <strain evidence="2">CGMCC 4.7312</strain>
    </source>
</reference>
<evidence type="ECO:0000256" key="1">
    <source>
        <dbReference type="SAM" id="SignalP"/>
    </source>
</evidence>
<organism evidence="2 3">
    <name type="scientific">Micromonospora sonchi</name>
    <dbReference type="NCBI Taxonomy" id="1763543"/>
    <lineage>
        <taxon>Bacteria</taxon>
        <taxon>Bacillati</taxon>
        <taxon>Actinomycetota</taxon>
        <taxon>Actinomycetes</taxon>
        <taxon>Micromonosporales</taxon>
        <taxon>Micromonosporaceae</taxon>
        <taxon>Micromonospora</taxon>
    </lineage>
</organism>
<proteinExistence type="predicted"/>
<evidence type="ECO:0000313" key="3">
    <source>
        <dbReference type="Proteomes" id="UP000608890"/>
    </source>
</evidence>
<dbReference type="AlphaFoldDB" id="A0A917TXA5"/>
<dbReference type="Proteomes" id="UP000608890">
    <property type="component" value="Unassembled WGS sequence"/>
</dbReference>
<evidence type="ECO:0000313" key="2">
    <source>
        <dbReference type="EMBL" id="GGM42623.1"/>
    </source>
</evidence>
<dbReference type="PROSITE" id="PS51257">
    <property type="entry name" value="PROKAR_LIPOPROTEIN"/>
    <property type="match status" value="1"/>
</dbReference>
<comment type="caution">
    <text evidence="2">The sequence shown here is derived from an EMBL/GenBank/DDBJ whole genome shotgun (WGS) entry which is preliminary data.</text>
</comment>
<dbReference type="EMBL" id="BMNB01000012">
    <property type="protein sequence ID" value="GGM42623.1"/>
    <property type="molecule type" value="Genomic_DNA"/>
</dbReference>
<feature type="chain" id="PRO_5038876141" description="LppA-like lipoprotein" evidence="1">
    <location>
        <begin position="27"/>
        <end position="181"/>
    </location>
</feature>